<feature type="transmembrane region" description="Helical" evidence="7">
    <location>
        <begin position="437"/>
        <end position="460"/>
    </location>
</feature>
<comment type="subcellular location">
    <subcellularLocation>
        <location evidence="1">Cell membrane</location>
        <topology evidence="1">Multi-pass membrane protein</topology>
    </subcellularLocation>
</comment>
<keyword evidence="10" id="KW-1185">Reference proteome</keyword>
<feature type="transmembrane region" description="Helical" evidence="7">
    <location>
        <begin position="885"/>
        <end position="906"/>
    </location>
</feature>
<evidence type="ECO:0000256" key="3">
    <source>
        <dbReference type="ARBA" id="ARBA00022692"/>
    </source>
</evidence>
<name>A0ABV2JFV5_9STRE</name>
<dbReference type="RefSeq" id="WP_354367539.1">
    <property type="nucleotide sequence ID" value="NZ_JBEPLN010000004.1"/>
</dbReference>
<evidence type="ECO:0000256" key="7">
    <source>
        <dbReference type="SAM" id="Phobius"/>
    </source>
</evidence>
<keyword evidence="6" id="KW-0175">Coiled coil</keyword>
<gene>
    <name evidence="9" type="ORF">ABID28_000365</name>
</gene>
<keyword evidence="3 7" id="KW-0812">Transmembrane</keyword>
<sequence length="923" mass="102051">MVGKTYWKDLRQSFSTSKGRVLSIVSLMALGSFALIGLKVSGPDIRTTGEDFFREHQTADLFVISNYGLDSSDTKILDGLDDEATVEYGYFKDVVVKDSTSAFRLFSKPETLSTYDLAEGKLPTKRGEIALSAAYQDDYKIGDTIDFTEKAGQNGEKVLKDHSYKIVGFVNSSELLSRVNLGQTTAGSGELNGYGVVTDTSFDSDVYMIARVAYDDLRSISPYEQTYIDQVYEDKKAVAKLLENQPSVRLAELKEEGQKTIDEGYAKITAAKKELNDAKAQLDQAQAQITEQENQLNAAKAVYGAAAVAEQDSQLQAAKVSLAEKTKAYQTKKAQADKELAEKEAALEEAQDSLDDLEQPTYETYTRREIPGSEGYVSYENNASVIDAVGNIFPVVLYFIAALVTFTTMARFVDEERLKAGTLKALGYDNRSIVRKFVLYGFVTSMIGTAIGTLAGHLLLPSIIYSTYASKLVVAPIELHFYPVKTLLAILLGLVSSVVPALLVARKELAEKPAQLLLPKPPASGSKILMERITLIWSRMSFTQKVTARNIFRYKQRMLMTIFGVCGSIALLFAGLGVRSSIADLNNRQFNDIIKYDMIVAENNHLSSSQEKDLNQLLNSDDVKSHLSVHYETLTKVAGDNNDEQSITTLVTDGKDDATFRKYINLVNRTDGKDLHLDQDGVVISEKLADLTGVKVGDPLAVKNADGKSIKLNISGIAEMYMSHFIFMSQDYYEKAFGTSVDYNADLLMLKDDSTKNTNAVATDFMDLAAVKGVVQNTTLKEQVNTIVDSLNRVMYIMIITSVLLAVVILYNLTNVNVAERIRELSTIKVLGFYDKEVTMYIYRETMYLSLIGILVGFGMGYALHSYMLLIIPPDTVMFNPAVGWLIYAVPAGVVILILIILGIIVNQWLKKIDMLEALKSVE</sequence>
<feature type="transmembrane region" description="Helical" evidence="7">
    <location>
        <begin position="794"/>
        <end position="813"/>
    </location>
</feature>
<evidence type="ECO:0000256" key="1">
    <source>
        <dbReference type="ARBA" id="ARBA00004651"/>
    </source>
</evidence>
<dbReference type="PANTHER" id="PTHR30287:SF1">
    <property type="entry name" value="INNER MEMBRANE PROTEIN"/>
    <property type="match status" value="1"/>
</dbReference>
<evidence type="ECO:0000313" key="9">
    <source>
        <dbReference type="EMBL" id="MET3633732.1"/>
    </source>
</evidence>
<feature type="domain" description="ABC3 transporter permease C-terminal" evidence="8">
    <location>
        <begin position="797"/>
        <end position="906"/>
    </location>
</feature>
<evidence type="ECO:0000256" key="5">
    <source>
        <dbReference type="ARBA" id="ARBA00023136"/>
    </source>
</evidence>
<reference evidence="9 10" key="1">
    <citation type="submission" date="2024-06" db="EMBL/GenBank/DDBJ databases">
        <title>Genomic Encyclopedia of Type Strains, Phase IV (KMG-IV): sequencing the most valuable type-strain genomes for metagenomic binning, comparative biology and taxonomic classification.</title>
        <authorList>
            <person name="Goeker M."/>
        </authorList>
    </citation>
    <scope>NUCLEOTIDE SEQUENCE [LARGE SCALE GENOMIC DNA]</scope>
    <source>
        <strain evidence="9 10">DSM 28302</strain>
    </source>
</reference>
<feature type="transmembrane region" description="Helical" evidence="7">
    <location>
        <begin position="480"/>
        <end position="505"/>
    </location>
</feature>
<feature type="coiled-coil region" evidence="6">
    <location>
        <begin position="261"/>
        <end position="302"/>
    </location>
</feature>
<feature type="coiled-coil region" evidence="6">
    <location>
        <begin position="326"/>
        <end position="360"/>
    </location>
</feature>
<feature type="transmembrane region" description="Helical" evidence="7">
    <location>
        <begin position="846"/>
        <end position="865"/>
    </location>
</feature>
<dbReference type="Pfam" id="PF02687">
    <property type="entry name" value="FtsX"/>
    <property type="match status" value="2"/>
</dbReference>
<accession>A0ABV2JFV5</accession>
<protein>
    <submittedName>
        <fullName evidence="9">ABC transport system permease protein</fullName>
    </submittedName>
</protein>
<evidence type="ECO:0000256" key="6">
    <source>
        <dbReference type="SAM" id="Coils"/>
    </source>
</evidence>
<feature type="transmembrane region" description="Helical" evidence="7">
    <location>
        <begin position="558"/>
        <end position="578"/>
    </location>
</feature>
<evidence type="ECO:0000313" key="10">
    <source>
        <dbReference type="Proteomes" id="UP001549037"/>
    </source>
</evidence>
<dbReference type="PANTHER" id="PTHR30287">
    <property type="entry name" value="MEMBRANE COMPONENT OF PREDICTED ABC SUPERFAMILY METABOLITE UPTAKE TRANSPORTER"/>
    <property type="match status" value="1"/>
</dbReference>
<evidence type="ECO:0000256" key="4">
    <source>
        <dbReference type="ARBA" id="ARBA00022989"/>
    </source>
</evidence>
<evidence type="ECO:0000256" key="2">
    <source>
        <dbReference type="ARBA" id="ARBA00022475"/>
    </source>
</evidence>
<dbReference type="InterPro" id="IPR003838">
    <property type="entry name" value="ABC3_permease_C"/>
</dbReference>
<dbReference type="EMBL" id="JBEPLN010000004">
    <property type="protein sequence ID" value="MET3633732.1"/>
    <property type="molecule type" value="Genomic_DNA"/>
</dbReference>
<dbReference type="Proteomes" id="UP001549037">
    <property type="component" value="Unassembled WGS sequence"/>
</dbReference>
<comment type="caution">
    <text evidence="9">The sequence shown here is derived from an EMBL/GenBank/DDBJ whole genome shotgun (WGS) entry which is preliminary data.</text>
</comment>
<feature type="transmembrane region" description="Helical" evidence="7">
    <location>
        <begin position="392"/>
        <end position="413"/>
    </location>
</feature>
<feature type="transmembrane region" description="Helical" evidence="7">
    <location>
        <begin position="21"/>
        <end position="38"/>
    </location>
</feature>
<organism evidence="9 10">
    <name type="scientific">Streptococcus porcorum</name>
    <dbReference type="NCBI Taxonomy" id="701526"/>
    <lineage>
        <taxon>Bacteria</taxon>
        <taxon>Bacillati</taxon>
        <taxon>Bacillota</taxon>
        <taxon>Bacilli</taxon>
        <taxon>Lactobacillales</taxon>
        <taxon>Streptococcaceae</taxon>
        <taxon>Streptococcus</taxon>
    </lineage>
</organism>
<keyword evidence="2" id="KW-1003">Cell membrane</keyword>
<evidence type="ECO:0000259" key="8">
    <source>
        <dbReference type="Pfam" id="PF02687"/>
    </source>
</evidence>
<keyword evidence="5 7" id="KW-0472">Membrane</keyword>
<feature type="domain" description="ABC3 transporter permease C-terminal" evidence="8">
    <location>
        <begin position="391"/>
        <end position="507"/>
    </location>
</feature>
<keyword evidence="4 7" id="KW-1133">Transmembrane helix</keyword>
<dbReference type="InterPro" id="IPR038766">
    <property type="entry name" value="Membrane_comp_ABC_pdt"/>
</dbReference>
<proteinExistence type="predicted"/>